<evidence type="ECO:0000313" key="4">
    <source>
        <dbReference type="Proteomes" id="UP001210770"/>
    </source>
</evidence>
<name>A0AAX3LLI3_9RHOB</name>
<gene>
    <name evidence="3" type="ORF">PL336_12500</name>
</gene>
<accession>A0AAX3LLI3</accession>
<dbReference type="RefSeq" id="WP_271687973.1">
    <property type="nucleotide sequence ID" value="NZ_CP116423.1"/>
</dbReference>
<dbReference type="Proteomes" id="UP001210770">
    <property type="component" value="Chromosome"/>
</dbReference>
<feature type="transmembrane region" description="Helical" evidence="2">
    <location>
        <begin position="44"/>
        <end position="75"/>
    </location>
</feature>
<protein>
    <submittedName>
        <fullName evidence="3">5-bromo-4-chloroindolyl phosphate hydrolysis family protein</fullName>
    </submittedName>
</protein>
<keyword evidence="2" id="KW-1133">Transmembrane helix</keyword>
<dbReference type="EMBL" id="CP116423">
    <property type="protein sequence ID" value="WCE69617.1"/>
    <property type="molecule type" value="Genomic_DNA"/>
</dbReference>
<evidence type="ECO:0000313" key="3">
    <source>
        <dbReference type="EMBL" id="WCE69617.1"/>
    </source>
</evidence>
<evidence type="ECO:0000256" key="2">
    <source>
        <dbReference type="SAM" id="Phobius"/>
    </source>
</evidence>
<keyword evidence="2" id="KW-0812">Transmembrane</keyword>
<dbReference type="InterPro" id="IPR018770">
    <property type="entry name" value="ChloroindolylP_hydrolase"/>
</dbReference>
<evidence type="ECO:0000256" key="1">
    <source>
        <dbReference type="SAM" id="MobiDB-lite"/>
    </source>
</evidence>
<feature type="transmembrane region" description="Helical" evidence="2">
    <location>
        <begin position="96"/>
        <end position="115"/>
    </location>
</feature>
<sequence length="304" mass="32883">MAQRFGGKYSPDTDAAPGSAPRKTARLRVDPAGGRVNLMFLPPVLLAATSLIGGAGTLVLGLGGAFLLASGVWLLRDGLLAEAEYHERKVARRPVLPRKFIAALLAGAGAALAAYSNDPSLAAALLYGIAATALHLAAFGIDPLQNKGMEGIDTFQQDRVARVVDEAEKLLSGMSQAILRAGDRRAEARLAEFQETARHLIRTVEEDPRDLTAARKYLVVYLRGAHDATVKFADLYARNQDTQARDDYLALLDDLDQNFAARTAKSLLDDRSDLNVEIDVLRARLSREGVRLEQPTPANTKEDQ</sequence>
<dbReference type="AlphaFoldDB" id="A0AAX3LLI3"/>
<keyword evidence="2" id="KW-0472">Membrane</keyword>
<reference evidence="3" key="1">
    <citation type="submission" date="2023-01" db="EMBL/GenBank/DDBJ databases">
        <title>Comparative genomic analysis of cold water coral derived Sulfitobacter faviae: insights into their metabolism and habitat adaptation.</title>
        <authorList>
            <person name="Guo Y."/>
            <person name="Lin S."/>
            <person name="Huang Z."/>
            <person name="Tang K."/>
            <person name="Wang X."/>
        </authorList>
    </citation>
    <scope>NUCLEOTIDE SEQUENCE</scope>
    <source>
        <strain evidence="3">SCSIO W_1865</strain>
    </source>
</reference>
<dbReference type="Pfam" id="PF10112">
    <property type="entry name" value="Halogen_Hydrol"/>
    <property type="match status" value="1"/>
</dbReference>
<feature type="region of interest" description="Disordered" evidence="1">
    <location>
        <begin position="1"/>
        <end position="23"/>
    </location>
</feature>
<organism evidence="3 4">
    <name type="scientific">Sulfitobacter faviae</name>
    <dbReference type="NCBI Taxonomy" id="1775881"/>
    <lineage>
        <taxon>Bacteria</taxon>
        <taxon>Pseudomonadati</taxon>
        <taxon>Pseudomonadota</taxon>
        <taxon>Alphaproteobacteria</taxon>
        <taxon>Rhodobacterales</taxon>
        <taxon>Roseobacteraceae</taxon>
        <taxon>Sulfitobacter</taxon>
    </lineage>
</organism>
<proteinExistence type="predicted"/>
<feature type="transmembrane region" description="Helical" evidence="2">
    <location>
        <begin position="121"/>
        <end position="141"/>
    </location>
</feature>